<name>A0ABP5RK25_9ACTN</name>
<dbReference type="EMBL" id="BAAATR010000031">
    <property type="protein sequence ID" value="GAA2264625.1"/>
    <property type="molecule type" value="Genomic_DNA"/>
</dbReference>
<feature type="compositionally biased region" description="Basic and acidic residues" evidence="1">
    <location>
        <begin position="1"/>
        <end position="20"/>
    </location>
</feature>
<dbReference type="Proteomes" id="UP001500305">
    <property type="component" value="Unassembled WGS sequence"/>
</dbReference>
<feature type="domain" description="DUF1918" evidence="2">
    <location>
        <begin position="91"/>
        <end position="148"/>
    </location>
</feature>
<feature type="region of interest" description="Disordered" evidence="1">
    <location>
        <begin position="1"/>
        <end position="66"/>
    </location>
</feature>
<accession>A0ABP5RK25</accession>
<evidence type="ECO:0000256" key="1">
    <source>
        <dbReference type="SAM" id="MobiDB-lite"/>
    </source>
</evidence>
<protein>
    <recommendedName>
        <fullName evidence="2">DUF1918 domain-containing protein</fullName>
    </recommendedName>
</protein>
<dbReference type="Pfam" id="PF08940">
    <property type="entry name" value="DUF1918"/>
    <property type="match status" value="1"/>
</dbReference>
<evidence type="ECO:0000313" key="4">
    <source>
        <dbReference type="Proteomes" id="UP001500305"/>
    </source>
</evidence>
<dbReference type="InterPro" id="IPR015035">
    <property type="entry name" value="DUF1918"/>
</dbReference>
<keyword evidence="4" id="KW-1185">Reference proteome</keyword>
<dbReference type="Gene3D" id="2.30.30.440">
    <property type="entry name" value="Domain of unknown function DUF1918"/>
    <property type="match status" value="1"/>
</dbReference>
<proteinExistence type="predicted"/>
<organism evidence="3 4">
    <name type="scientific">Kitasatospora cystarginea</name>
    <dbReference type="NCBI Taxonomy" id="58350"/>
    <lineage>
        <taxon>Bacteria</taxon>
        <taxon>Bacillati</taxon>
        <taxon>Actinomycetota</taxon>
        <taxon>Actinomycetes</taxon>
        <taxon>Kitasatosporales</taxon>
        <taxon>Streptomycetaceae</taxon>
        <taxon>Kitasatospora</taxon>
    </lineage>
</organism>
<sequence length="161" mass="17296">MPGRPGDTERELGNELREPGDSVLGSMTRQGTSRADAIGQPATPARRPEPVDTAAAGYGWPQEDQRMCDPRLGRLADAGRTKPFGRKENVMRAGGGYRLIVESPTSGEPRRDGEIVAVHHADGSPPYDVRRSDGGRTTLVFSGPGAHVHHFAPADHARSPR</sequence>
<reference evidence="4" key="1">
    <citation type="journal article" date="2019" name="Int. J. Syst. Evol. Microbiol.">
        <title>The Global Catalogue of Microorganisms (GCM) 10K type strain sequencing project: providing services to taxonomists for standard genome sequencing and annotation.</title>
        <authorList>
            <consortium name="The Broad Institute Genomics Platform"/>
            <consortium name="The Broad Institute Genome Sequencing Center for Infectious Disease"/>
            <person name="Wu L."/>
            <person name="Ma J."/>
        </authorList>
    </citation>
    <scope>NUCLEOTIDE SEQUENCE [LARGE SCALE GENOMIC DNA]</scope>
    <source>
        <strain evidence="4">JCM 7356</strain>
    </source>
</reference>
<gene>
    <name evidence="3" type="ORF">GCM10010430_56610</name>
</gene>
<comment type="caution">
    <text evidence="3">The sequence shown here is derived from an EMBL/GenBank/DDBJ whole genome shotgun (WGS) entry which is preliminary data.</text>
</comment>
<evidence type="ECO:0000313" key="3">
    <source>
        <dbReference type="EMBL" id="GAA2264625.1"/>
    </source>
</evidence>
<evidence type="ECO:0000259" key="2">
    <source>
        <dbReference type="Pfam" id="PF08940"/>
    </source>
</evidence>
<dbReference type="SUPFAM" id="SSF50118">
    <property type="entry name" value="Cell growth inhibitor/plasmid maintenance toxic component"/>
    <property type="match status" value="1"/>
</dbReference>